<accession>A0A2N5VC62</accession>
<feature type="compositionally biased region" description="Low complexity" evidence="1">
    <location>
        <begin position="62"/>
        <end position="71"/>
    </location>
</feature>
<reference evidence="3 4" key="1">
    <citation type="submission" date="2017-11" db="EMBL/GenBank/DDBJ databases">
        <title>De novo assembly and phasing of dikaryotic genomes from two isolates of Puccinia coronata f. sp. avenae, the causal agent of oat crown rust.</title>
        <authorList>
            <person name="Miller M.E."/>
            <person name="Zhang Y."/>
            <person name="Omidvar V."/>
            <person name="Sperschneider J."/>
            <person name="Schwessinger B."/>
            <person name="Raley C."/>
            <person name="Palmer J.M."/>
            <person name="Garnica D."/>
            <person name="Upadhyaya N."/>
            <person name="Rathjen J."/>
            <person name="Taylor J.M."/>
            <person name="Park R.F."/>
            <person name="Dodds P.N."/>
            <person name="Hirsch C.D."/>
            <person name="Kianian S.F."/>
            <person name="Figueroa M."/>
        </authorList>
    </citation>
    <scope>NUCLEOTIDE SEQUENCE [LARGE SCALE GENOMIC DNA]</scope>
    <source>
        <strain evidence="3">12SD80</strain>
    </source>
</reference>
<feature type="compositionally biased region" description="Polar residues" evidence="1">
    <location>
        <begin position="78"/>
        <end position="92"/>
    </location>
</feature>
<evidence type="ECO:0000256" key="2">
    <source>
        <dbReference type="SAM" id="Phobius"/>
    </source>
</evidence>
<comment type="caution">
    <text evidence="3">The sequence shown here is derived from an EMBL/GenBank/DDBJ whole genome shotgun (WGS) entry which is preliminary data.</text>
</comment>
<feature type="transmembrane region" description="Helical" evidence="2">
    <location>
        <begin position="353"/>
        <end position="374"/>
    </location>
</feature>
<dbReference type="AlphaFoldDB" id="A0A2N5VC62"/>
<organism evidence="3 4">
    <name type="scientific">Puccinia coronata f. sp. avenae</name>
    <dbReference type="NCBI Taxonomy" id="200324"/>
    <lineage>
        <taxon>Eukaryota</taxon>
        <taxon>Fungi</taxon>
        <taxon>Dikarya</taxon>
        <taxon>Basidiomycota</taxon>
        <taxon>Pucciniomycotina</taxon>
        <taxon>Pucciniomycetes</taxon>
        <taxon>Pucciniales</taxon>
        <taxon>Pucciniaceae</taxon>
        <taxon>Puccinia</taxon>
    </lineage>
</organism>
<feature type="region of interest" description="Disordered" evidence="1">
    <location>
        <begin position="275"/>
        <end position="325"/>
    </location>
</feature>
<gene>
    <name evidence="3" type="ORF">PCASD_08154</name>
</gene>
<feature type="compositionally biased region" description="Basic and acidic residues" evidence="1">
    <location>
        <begin position="107"/>
        <end position="134"/>
    </location>
</feature>
<name>A0A2N5VC62_9BASI</name>
<sequence length="391" mass="42687">MEVGLSPSTPDILMSDDQAESDWTKLSIPNMRSRSTTSRTNAPGSSQTQTTTTTGHHHHQQTTHSSSSRSTMKASGADSITTQLLPPEQSYQYVEESDSSTNFDPQAWKRGDKGVGRGKTKANEEEVARKRSTEHNQNTSNNRPYSSSSFFFEAAFISPQATSTAISPDQSAQRRRPISSSRKASTPIRSTFSTTRVDEHHHTHTRPSSDLGPPSTLSAGRGMRSSPPTWRAYTGRDGSASSSVARTADQKQEFLQAISNLQAMAKMGKFEWLSASSENEADDPDADEPRPGHADLPTSTFNSAIGEDDHHHDDDPLLLKATPQPHPHNPDSYPSFFARLWSYIGGAVSLKTWQFIGLGGIIFGFGICAGSFIGKNLSSKNVRMPRLFSLA</sequence>
<feature type="compositionally biased region" description="Basic and acidic residues" evidence="1">
    <location>
        <begin position="307"/>
        <end position="317"/>
    </location>
</feature>
<dbReference type="Proteomes" id="UP000235392">
    <property type="component" value="Unassembled WGS sequence"/>
</dbReference>
<feature type="compositionally biased region" description="Polar residues" evidence="1">
    <location>
        <begin position="178"/>
        <end position="195"/>
    </location>
</feature>
<evidence type="ECO:0000313" key="4">
    <source>
        <dbReference type="Proteomes" id="UP000235392"/>
    </source>
</evidence>
<protein>
    <submittedName>
        <fullName evidence="3">Uncharacterized protein</fullName>
    </submittedName>
</protein>
<feature type="compositionally biased region" description="Polar residues" evidence="1">
    <location>
        <begin position="30"/>
        <end position="44"/>
    </location>
</feature>
<feature type="compositionally biased region" description="Polar residues" evidence="1">
    <location>
        <begin position="135"/>
        <end position="145"/>
    </location>
</feature>
<evidence type="ECO:0000256" key="1">
    <source>
        <dbReference type="SAM" id="MobiDB-lite"/>
    </source>
</evidence>
<keyword evidence="2" id="KW-0472">Membrane</keyword>
<feature type="region of interest" description="Disordered" evidence="1">
    <location>
        <begin position="162"/>
        <end position="247"/>
    </location>
</feature>
<keyword evidence="2" id="KW-1133">Transmembrane helix</keyword>
<proteinExistence type="predicted"/>
<feature type="region of interest" description="Disordered" evidence="1">
    <location>
        <begin position="1"/>
        <end position="145"/>
    </location>
</feature>
<feature type="compositionally biased region" description="Polar residues" evidence="1">
    <location>
        <begin position="162"/>
        <end position="171"/>
    </location>
</feature>
<evidence type="ECO:0000313" key="3">
    <source>
        <dbReference type="EMBL" id="PLW47584.1"/>
    </source>
</evidence>
<keyword evidence="2" id="KW-0812">Transmembrane</keyword>
<dbReference type="EMBL" id="PGCI01000030">
    <property type="protein sequence ID" value="PLW47584.1"/>
    <property type="molecule type" value="Genomic_DNA"/>
</dbReference>
<feature type="compositionally biased region" description="Low complexity" evidence="1">
    <location>
        <begin position="45"/>
        <end position="54"/>
    </location>
</feature>